<keyword evidence="2" id="KW-1185">Reference proteome</keyword>
<proteinExistence type="predicted"/>
<dbReference type="PATRIC" id="fig|1265816.5.peg.2908"/>
<name>W7D4Z5_9LIST</name>
<dbReference type="EMBL" id="AODL01000030">
    <property type="protein sequence ID" value="EUJ42916.1"/>
    <property type="molecule type" value="Genomic_DNA"/>
</dbReference>
<evidence type="ECO:0000313" key="2">
    <source>
        <dbReference type="Proteomes" id="UP000019248"/>
    </source>
</evidence>
<dbReference type="AlphaFoldDB" id="W7D4Z5"/>
<organism evidence="1 2">
    <name type="scientific">Listeria riparia FSL S10-1204</name>
    <dbReference type="NCBI Taxonomy" id="1265816"/>
    <lineage>
        <taxon>Bacteria</taxon>
        <taxon>Bacillati</taxon>
        <taxon>Bacillota</taxon>
        <taxon>Bacilli</taxon>
        <taxon>Bacillales</taxon>
        <taxon>Listeriaceae</taxon>
        <taxon>Listeria</taxon>
    </lineage>
</organism>
<comment type="caution">
    <text evidence="1">The sequence shown here is derived from an EMBL/GenBank/DDBJ whole genome shotgun (WGS) entry which is preliminary data.</text>
</comment>
<evidence type="ECO:0000313" key="1">
    <source>
        <dbReference type="EMBL" id="EUJ42916.1"/>
    </source>
</evidence>
<dbReference type="Proteomes" id="UP000019248">
    <property type="component" value="Unassembled WGS sequence"/>
</dbReference>
<accession>W7D4Z5</accession>
<gene>
    <name evidence="1" type="ORF">PRIP_14722</name>
</gene>
<protein>
    <submittedName>
        <fullName evidence="1">Uncharacterized protein</fullName>
    </submittedName>
</protein>
<reference evidence="1 2" key="1">
    <citation type="journal article" date="2014" name="Int. J. Syst. Evol. Microbiol.">
        <title>Listeria floridensis sp. nov., Listeria aquatica sp. nov., Listeria cornellensis sp. nov., Listeria riparia sp. nov. and Listeria grandensis sp. nov., from agricultural and natural environments.</title>
        <authorList>
            <person name="den Bakker H.C."/>
            <person name="Warchocki S."/>
            <person name="Wright E.M."/>
            <person name="Allred A.F."/>
            <person name="Ahlstrom C."/>
            <person name="Manuel C.S."/>
            <person name="Stasiewicz M.J."/>
            <person name="Burrell A."/>
            <person name="Roof S."/>
            <person name="Strawn L."/>
            <person name="Fortes E.D."/>
            <person name="Nightingale K.K."/>
            <person name="Kephart D."/>
            <person name="Wiedmann M."/>
        </authorList>
    </citation>
    <scope>NUCLEOTIDE SEQUENCE [LARGE SCALE GENOMIC DNA]</scope>
    <source>
        <strain evidence="1 2">FSL S10-1204</strain>
    </source>
</reference>
<dbReference type="RefSeq" id="WP_036101764.1">
    <property type="nucleotide sequence ID" value="NZ_AODL01000030.1"/>
</dbReference>
<sequence>MAIPSLGLLTEVSKPILTVINTKEEKVSLQMKDASDEVWQTLEAMERLGEPVFIPYNRHTNEVDWSEVSAFGQ</sequence>